<accession>A0ABD0KHD1</accession>
<dbReference type="Proteomes" id="UP001519460">
    <property type="component" value="Unassembled WGS sequence"/>
</dbReference>
<evidence type="ECO:0000313" key="2">
    <source>
        <dbReference type="Proteomes" id="UP001519460"/>
    </source>
</evidence>
<proteinExistence type="predicted"/>
<dbReference type="AlphaFoldDB" id="A0ABD0KHD1"/>
<evidence type="ECO:0000313" key="1">
    <source>
        <dbReference type="EMBL" id="KAK7486574.1"/>
    </source>
</evidence>
<gene>
    <name evidence="1" type="ORF">BaRGS_00022240</name>
</gene>
<organism evidence="1 2">
    <name type="scientific">Batillaria attramentaria</name>
    <dbReference type="NCBI Taxonomy" id="370345"/>
    <lineage>
        <taxon>Eukaryota</taxon>
        <taxon>Metazoa</taxon>
        <taxon>Spiralia</taxon>
        <taxon>Lophotrochozoa</taxon>
        <taxon>Mollusca</taxon>
        <taxon>Gastropoda</taxon>
        <taxon>Caenogastropoda</taxon>
        <taxon>Sorbeoconcha</taxon>
        <taxon>Cerithioidea</taxon>
        <taxon>Batillariidae</taxon>
        <taxon>Batillaria</taxon>
    </lineage>
</organism>
<protein>
    <submittedName>
        <fullName evidence="1">Uncharacterized protein</fullName>
    </submittedName>
</protein>
<dbReference type="EMBL" id="JACVVK020000177">
    <property type="protein sequence ID" value="KAK7486574.1"/>
    <property type="molecule type" value="Genomic_DNA"/>
</dbReference>
<sequence length="107" mass="11579">MGRAARSVVRTPTWGILEGPALHNVVNYRLIPPGHTVGTSDTGYAADSREMVWQTARTLTIGGLRKHSDRSVLWSMIYVALPSKRTGGGEASNVRLGYDGGNDVTLR</sequence>
<comment type="caution">
    <text evidence="1">The sequence shown here is derived from an EMBL/GenBank/DDBJ whole genome shotgun (WGS) entry which is preliminary data.</text>
</comment>
<name>A0ABD0KHD1_9CAEN</name>
<keyword evidence="2" id="KW-1185">Reference proteome</keyword>
<reference evidence="1 2" key="1">
    <citation type="journal article" date="2023" name="Sci. Data">
        <title>Genome assembly of the Korean intertidal mud-creeper Batillaria attramentaria.</title>
        <authorList>
            <person name="Patra A.K."/>
            <person name="Ho P.T."/>
            <person name="Jun S."/>
            <person name="Lee S.J."/>
            <person name="Kim Y."/>
            <person name="Won Y.J."/>
        </authorList>
    </citation>
    <scope>NUCLEOTIDE SEQUENCE [LARGE SCALE GENOMIC DNA]</scope>
    <source>
        <strain evidence="1">Wonlab-2016</strain>
    </source>
</reference>